<evidence type="ECO:0008006" key="5">
    <source>
        <dbReference type="Google" id="ProtNLM"/>
    </source>
</evidence>
<name>A0ABM7VAM1_9BACT</name>
<dbReference type="RefSeq" id="WP_338397334.1">
    <property type="nucleotide sequence ID" value="NZ_AP025292.1"/>
</dbReference>
<evidence type="ECO:0000313" key="4">
    <source>
        <dbReference type="Proteomes" id="UP001354989"/>
    </source>
</evidence>
<dbReference type="Gene3D" id="1.10.3420.10">
    <property type="entry name" value="putative ntp pyrophosphohydrolase like domain"/>
    <property type="match status" value="1"/>
</dbReference>
<proteinExistence type="predicted"/>
<sequence>MKKQMEQVREFHETFEVGIQNTPQFPDKNTQALRNRLLQEELDELKEAVANKDLTEVADALVDIQYLLLGTVLEYGMQDKFEALFDEVHRSNMSKLDEQGLPIRRADGKVIKSERYSPPDLQPILEQE</sequence>
<evidence type="ECO:0000313" key="3">
    <source>
        <dbReference type="EMBL" id="BDC97744.1"/>
    </source>
</evidence>
<evidence type="ECO:0000256" key="2">
    <source>
        <dbReference type="SAM" id="MobiDB-lite"/>
    </source>
</evidence>
<keyword evidence="1" id="KW-0175">Coiled coil</keyword>
<dbReference type="SUPFAM" id="SSF101386">
    <property type="entry name" value="all-alpha NTP pyrophosphatases"/>
    <property type="match status" value="1"/>
</dbReference>
<feature type="region of interest" description="Disordered" evidence="2">
    <location>
        <begin position="109"/>
        <end position="128"/>
    </location>
</feature>
<evidence type="ECO:0000256" key="1">
    <source>
        <dbReference type="SAM" id="Coils"/>
    </source>
</evidence>
<protein>
    <recommendedName>
        <fullName evidence="5">Phosphoribosyl-ATP pyrophosphohydrolase</fullName>
    </recommendedName>
</protein>
<dbReference type="CDD" id="cd11530">
    <property type="entry name" value="NTP-PPase_DR2231_like"/>
    <property type="match status" value="1"/>
</dbReference>
<dbReference type="Proteomes" id="UP001354989">
    <property type="component" value="Chromosome"/>
</dbReference>
<organism evidence="3 4">
    <name type="scientific">Persicobacter psychrovividus</name>
    <dbReference type="NCBI Taxonomy" id="387638"/>
    <lineage>
        <taxon>Bacteria</taxon>
        <taxon>Pseudomonadati</taxon>
        <taxon>Bacteroidota</taxon>
        <taxon>Cytophagia</taxon>
        <taxon>Cytophagales</taxon>
        <taxon>Persicobacteraceae</taxon>
        <taxon>Persicobacter</taxon>
    </lineage>
</organism>
<keyword evidence="4" id="KW-1185">Reference proteome</keyword>
<dbReference type="Pfam" id="PF01503">
    <property type="entry name" value="PRA-PH"/>
    <property type="match status" value="1"/>
</dbReference>
<gene>
    <name evidence="3" type="ORF">PEPS_00250</name>
</gene>
<feature type="coiled-coil region" evidence="1">
    <location>
        <begin position="28"/>
        <end position="55"/>
    </location>
</feature>
<dbReference type="InterPro" id="IPR021130">
    <property type="entry name" value="PRib-ATP_PPHydrolase-like"/>
</dbReference>
<dbReference type="InterPro" id="IPR023292">
    <property type="entry name" value="NTP_PyroPHydrolase-like_dom_sf"/>
</dbReference>
<dbReference type="EMBL" id="AP025292">
    <property type="protein sequence ID" value="BDC97744.1"/>
    <property type="molecule type" value="Genomic_DNA"/>
</dbReference>
<accession>A0ABM7VAM1</accession>
<dbReference type="InterPro" id="IPR033653">
    <property type="entry name" value="NTP-PPase_DR2231-like"/>
</dbReference>
<reference evidence="3 4" key="1">
    <citation type="submission" date="2021-12" db="EMBL/GenBank/DDBJ databases">
        <title>Genome sequencing of bacteria with rrn-lacking chromosome and rrn-plasmid.</title>
        <authorList>
            <person name="Anda M."/>
            <person name="Iwasaki W."/>
        </authorList>
    </citation>
    <scope>NUCLEOTIDE SEQUENCE [LARGE SCALE GENOMIC DNA]</scope>
    <source>
        <strain evidence="3 4">NBRC 101262</strain>
    </source>
</reference>